<evidence type="ECO:0000256" key="16">
    <source>
        <dbReference type="SAM" id="MobiDB-lite"/>
    </source>
</evidence>
<dbReference type="PANTHER" id="PTHR48085:SF5">
    <property type="entry name" value="CADMIUM_ZINC-TRANSPORTING ATPASE HMA4-RELATED"/>
    <property type="match status" value="1"/>
</dbReference>
<reference evidence="18 19" key="1">
    <citation type="submission" date="2019-02" db="EMBL/GenBank/DDBJ databases">
        <title>Deep-cultivation of Planctomycetes and their phenomic and genomic characterization uncovers novel biology.</title>
        <authorList>
            <person name="Wiegand S."/>
            <person name="Jogler M."/>
            <person name="Boedeker C."/>
            <person name="Pinto D."/>
            <person name="Vollmers J."/>
            <person name="Rivas-Marin E."/>
            <person name="Kohn T."/>
            <person name="Peeters S.H."/>
            <person name="Heuer A."/>
            <person name="Rast P."/>
            <person name="Oberbeckmann S."/>
            <person name="Bunk B."/>
            <person name="Jeske O."/>
            <person name="Meyerdierks A."/>
            <person name="Storesund J.E."/>
            <person name="Kallscheuer N."/>
            <person name="Luecker S."/>
            <person name="Lage O.M."/>
            <person name="Pohl T."/>
            <person name="Merkel B.J."/>
            <person name="Hornburger P."/>
            <person name="Mueller R.-W."/>
            <person name="Bruemmer F."/>
            <person name="Labrenz M."/>
            <person name="Spormann A.M."/>
            <person name="Op den Camp H."/>
            <person name="Overmann J."/>
            <person name="Amann R."/>
            <person name="Jetten M.S.M."/>
            <person name="Mascher T."/>
            <person name="Medema M.H."/>
            <person name="Devos D.P."/>
            <person name="Kaster A.-K."/>
            <person name="Ovreas L."/>
            <person name="Rohde M."/>
            <person name="Galperin M.Y."/>
            <person name="Jogler C."/>
        </authorList>
    </citation>
    <scope>NUCLEOTIDE SEQUENCE [LARGE SCALE GENOMIC DNA]</scope>
    <source>
        <strain evidence="18 19">Mal52</strain>
    </source>
</reference>
<dbReference type="PRINTS" id="PR00119">
    <property type="entry name" value="CATATPASE"/>
</dbReference>
<dbReference type="Gene3D" id="3.40.50.1000">
    <property type="entry name" value="HAD superfamily/HAD-like"/>
    <property type="match status" value="1"/>
</dbReference>
<dbReference type="InterPro" id="IPR023299">
    <property type="entry name" value="ATPase_P-typ_cyto_dom_N"/>
</dbReference>
<dbReference type="Proteomes" id="UP000319383">
    <property type="component" value="Chromosome"/>
</dbReference>
<dbReference type="GO" id="GO:0005524">
    <property type="term" value="F:ATP binding"/>
    <property type="evidence" value="ECO:0007669"/>
    <property type="project" value="UniProtKB-UniRule"/>
</dbReference>
<comment type="subcellular location">
    <subcellularLocation>
        <location evidence="2">Cell membrane</location>
        <topology evidence="2">Multi-pass membrane protein</topology>
    </subcellularLocation>
    <subcellularLocation>
        <location evidence="1">Membrane</location>
        <topology evidence="1">Single-pass membrane protein</topology>
    </subcellularLocation>
</comment>
<dbReference type="InterPro" id="IPR027256">
    <property type="entry name" value="P-typ_ATPase_IB"/>
</dbReference>
<dbReference type="CDD" id="cd03404">
    <property type="entry name" value="SPFH_HflK"/>
    <property type="match status" value="1"/>
</dbReference>
<keyword evidence="12 15" id="KW-0472">Membrane</keyword>
<evidence type="ECO:0000256" key="3">
    <source>
        <dbReference type="ARBA" id="ARBA00006024"/>
    </source>
</evidence>
<comment type="catalytic activity">
    <reaction evidence="14">
        <text>Zn(2+)(in) + ATP + H2O = Zn(2+)(out) + ADP + phosphate + H(+)</text>
        <dbReference type="Rhea" id="RHEA:20621"/>
        <dbReference type="ChEBI" id="CHEBI:15377"/>
        <dbReference type="ChEBI" id="CHEBI:15378"/>
        <dbReference type="ChEBI" id="CHEBI:29105"/>
        <dbReference type="ChEBI" id="CHEBI:30616"/>
        <dbReference type="ChEBI" id="CHEBI:43474"/>
        <dbReference type="ChEBI" id="CHEBI:456216"/>
        <dbReference type="EC" id="7.2.2.12"/>
    </reaction>
</comment>
<evidence type="ECO:0000259" key="17">
    <source>
        <dbReference type="SMART" id="SM00244"/>
    </source>
</evidence>
<dbReference type="AlphaFoldDB" id="A0A517ZJN0"/>
<dbReference type="InterPro" id="IPR059000">
    <property type="entry name" value="ATPase_P-type_domA"/>
</dbReference>
<dbReference type="InterPro" id="IPR008250">
    <property type="entry name" value="ATPase_P-typ_transduc_dom_A_sf"/>
</dbReference>
<dbReference type="SUPFAM" id="SSF81665">
    <property type="entry name" value="Calcium ATPase, transmembrane domain M"/>
    <property type="match status" value="1"/>
</dbReference>
<sequence>MHYVPESARAFLESGGTAPEDEEATSFHYVSAPLYLLTALVGALLAADFVIQISNNPAWEPYQTVFGFRLALLAAVIGGARILYQTLEGLFDGRIGADLALTIACLAAIILGEPQVAALVVFIAICGESIEGYTNGKARQAVLSIFNLRPKTAHVIRDGDEVDVDLDDVAVGELVVVRPGERIPVDGSVLAGTSAVDQSSLTGESLPIDKVPGDEVFAGTLNQFGALSVEVEKTGEETTFGQVLRMVAEAMERKAPIERTADRLARYFLPFVLTAAAATLVGWRIAAGDWRAGLMPALGVLVVACPCPLILATPSAVMAALAWLARNGVVTKGSIALERLAKVDCIAFDKTGTLTRGEPALGGIVTWGGLDETELLRIAAAAEKRSEHVLARLIVREAEGRMCVVPDIEEFEAHPGCGVTGAIRGSSLGPDYTQESHRVVVGNRRLLESMGIVLPEDFEQRLDEVENLGPTQLLVTIDGQLVGAIGVRDTLRPEARKVLAELRAEGIESFALLTGDRAEPAQMVADALEGIDEIGSELLPTDKARWIEAQTKAGKKVAMIGDGINDAPALASATVGLALGGVGSDVAAEAGDLVLMGDPLTPLPGLLRLSRQLVRVISQSIYLFAFGMNGLGVILCAWGILSPVGGAIFHEFASLAVMLNSMRLLWFERWDETRLGRGVESLGGFSEVVATALSPSRLAFGLVRHWKMLAKVAAAALLVYWLTSNLVVIREDESALVTRFGRQEAMLNSGIHFRWPAPLEVVRREKFASIRTIPLGFRAPQREAGGEGQAFVEWQSEHTRADYQSRPEEALILTGDEVPVEITAEVHYRIRDLKKFAYASADPETMLRAVAETKLRGLAAHLPLNDILTSGRQKMEADCLELTQRAADDYDLGVELTGVNLLDVHPPIDVVPAYRDVADAMEMQQKLVNDAQAYYARNVLEAAGEDAIRVLSGSTSDVQSAPTSTTGGVADWSLDDELWAKLTTETNGKSPLSGQAASKLHAAHHQSAQQVQSAVGEAARFESLLSAHRSNQHLTRTQMYWDTVERVLSVRPLTIIDPKVAGRQNLYLLDPDRFGAGNSVMLPQAQPEEEQPLVGQPEP</sequence>
<evidence type="ECO:0000256" key="1">
    <source>
        <dbReference type="ARBA" id="ARBA00004167"/>
    </source>
</evidence>
<dbReference type="PROSITE" id="PS00154">
    <property type="entry name" value="ATPASE_E1_E2"/>
    <property type="match status" value="1"/>
</dbReference>
<evidence type="ECO:0000256" key="10">
    <source>
        <dbReference type="ARBA" id="ARBA00022967"/>
    </source>
</evidence>
<protein>
    <recommendedName>
        <fullName evidence="13">P-type Zn(2+) transporter</fullName>
        <ecNumber evidence="13">7.2.2.12</ecNumber>
    </recommendedName>
</protein>
<dbReference type="EMBL" id="CP036276">
    <property type="protein sequence ID" value="QDU42681.1"/>
    <property type="molecule type" value="Genomic_DNA"/>
</dbReference>
<dbReference type="GO" id="GO:0060003">
    <property type="term" value="P:copper ion export"/>
    <property type="evidence" value="ECO:0007669"/>
    <property type="project" value="UniProtKB-ARBA"/>
</dbReference>
<keyword evidence="11 15" id="KW-1133">Transmembrane helix</keyword>
<accession>A0A517ZJN0</accession>
<dbReference type="CDD" id="cd02079">
    <property type="entry name" value="P-type_ATPase_HM"/>
    <property type="match status" value="1"/>
</dbReference>
<evidence type="ECO:0000256" key="4">
    <source>
        <dbReference type="ARBA" id="ARBA00006971"/>
    </source>
</evidence>
<dbReference type="Pfam" id="PF01145">
    <property type="entry name" value="Band_7"/>
    <property type="match status" value="1"/>
</dbReference>
<dbReference type="GO" id="GO:0046872">
    <property type="term" value="F:metal ion binding"/>
    <property type="evidence" value="ECO:0007669"/>
    <property type="project" value="UniProtKB-KW"/>
</dbReference>
<evidence type="ECO:0000313" key="18">
    <source>
        <dbReference type="EMBL" id="QDU42681.1"/>
    </source>
</evidence>
<evidence type="ECO:0000256" key="5">
    <source>
        <dbReference type="ARBA" id="ARBA00022475"/>
    </source>
</evidence>
<feature type="transmembrane region" description="Helical" evidence="15">
    <location>
        <begin position="66"/>
        <end position="87"/>
    </location>
</feature>
<keyword evidence="9 15" id="KW-0067">ATP-binding</keyword>
<dbReference type="Pfam" id="PF00702">
    <property type="entry name" value="Hydrolase"/>
    <property type="match status" value="1"/>
</dbReference>
<keyword evidence="6 15" id="KW-0812">Transmembrane</keyword>
<feature type="region of interest" description="Disordered" evidence="16">
    <location>
        <begin position="1078"/>
        <end position="1099"/>
    </location>
</feature>
<dbReference type="InterPro" id="IPR036412">
    <property type="entry name" value="HAD-like_sf"/>
</dbReference>
<name>A0A517ZJN0_9PLAN</name>
<dbReference type="Pfam" id="PF00122">
    <property type="entry name" value="E1-E2_ATPase"/>
    <property type="match status" value="1"/>
</dbReference>
<dbReference type="GO" id="GO:0016463">
    <property type="term" value="F:P-type zinc transporter activity"/>
    <property type="evidence" value="ECO:0007669"/>
    <property type="project" value="UniProtKB-EC"/>
</dbReference>
<dbReference type="Gene3D" id="2.70.150.10">
    <property type="entry name" value="Calcium-transporting ATPase, cytoplasmic transduction domain A"/>
    <property type="match status" value="1"/>
</dbReference>
<keyword evidence="7 15" id="KW-0479">Metal-binding</keyword>
<dbReference type="InterPro" id="IPR036013">
    <property type="entry name" value="Band_7/SPFH_dom_sf"/>
</dbReference>
<proteinExistence type="inferred from homology"/>
<dbReference type="GO" id="GO:0016887">
    <property type="term" value="F:ATP hydrolysis activity"/>
    <property type="evidence" value="ECO:0007669"/>
    <property type="project" value="InterPro"/>
</dbReference>
<feature type="transmembrane region" description="Helical" evidence="15">
    <location>
        <begin position="267"/>
        <end position="286"/>
    </location>
</feature>
<feature type="transmembrane region" description="Helical" evidence="15">
    <location>
        <begin position="34"/>
        <end position="54"/>
    </location>
</feature>
<dbReference type="EC" id="7.2.2.12" evidence="13"/>
<keyword evidence="8 15" id="KW-0547">Nucleotide-binding</keyword>
<organism evidence="18 19">
    <name type="scientific">Symmachiella dynata</name>
    <dbReference type="NCBI Taxonomy" id="2527995"/>
    <lineage>
        <taxon>Bacteria</taxon>
        <taxon>Pseudomonadati</taxon>
        <taxon>Planctomycetota</taxon>
        <taxon>Planctomycetia</taxon>
        <taxon>Planctomycetales</taxon>
        <taxon>Planctomycetaceae</taxon>
        <taxon>Symmachiella</taxon>
    </lineage>
</organism>
<dbReference type="SUPFAM" id="SSF117892">
    <property type="entry name" value="Band 7/SPFH domain"/>
    <property type="match status" value="1"/>
</dbReference>
<evidence type="ECO:0000256" key="6">
    <source>
        <dbReference type="ARBA" id="ARBA00022692"/>
    </source>
</evidence>
<dbReference type="PANTHER" id="PTHR48085">
    <property type="entry name" value="CADMIUM/ZINC-TRANSPORTING ATPASE HMA2-RELATED"/>
    <property type="match status" value="1"/>
</dbReference>
<evidence type="ECO:0000256" key="7">
    <source>
        <dbReference type="ARBA" id="ARBA00022723"/>
    </source>
</evidence>
<dbReference type="SFLD" id="SFLDG00002">
    <property type="entry name" value="C1.7:_P-type_atpase_like"/>
    <property type="match status" value="1"/>
</dbReference>
<dbReference type="InterPro" id="IPR001757">
    <property type="entry name" value="P_typ_ATPase"/>
</dbReference>
<evidence type="ECO:0000256" key="15">
    <source>
        <dbReference type="RuleBase" id="RU362081"/>
    </source>
</evidence>
<dbReference type="SFLD" id="SFLDS00003">
    <property type="entry name" value="Haloacid_Dehalogenase"/>
    <property type="match status" value="1"/>
</dbReference>
<dbReference type="Gene3D" id="3.40.1110.10">
    <property type="entry name" value="Calcium-transporting ATPase, cytoplasmic domain N"/>
    <property type="match status" value="1"/>
</dbReference>
<evidence type="ECO:0000256" key="8">
    <source>
        <dbReference type="ARBA" id="ARBA00022741"/>
    </source>
</evidence>
<dbReference type="InterPro" id="IPR018303">
    <property type="entry name" value="ATPase_P-typ_P_site"/>
</dbReference>
<evidence type="ECO:0000256" key="13">
    <source>
        <dbReference type="ARBA" id="ARBA00039097"/>
    </source>
</evidence>
<gene>
    <name evidence="18" type="primary">copA_1</name>
    <name evidence="18" type="ORF">Mal52_11480</name>
</gene>
<feature type="transmembrane region" description="Helical" evidence="15">
    <location>
        <begin position="621"/>
        <end position="641"/>
    </location>
</feature>
<feature type="transmembrane region" description="Helical" evidence="15">
    <location>
        <begin position="99"/>
        <end position="125"/>
    </location>
</feature>
<evidence type="ECO:0000256" key="12">
    <source>
        <dbReference type="ARBA" id="ARBA00023136"/>
    </source>
</evidence>
<dbReference type="InterPro" id="IPR001107">
    <property type="entry name" value="Band_7"/>
</dbReference>
<feature type="transmembrane region" description="Helical" evidence="15">
    <location>
        <begin position="298"/>
        <end position="324"/>
    </location>
</feature>
<dbReference type="InterPro" id="IPR051014">
    <property type="entry name" value="Cation_Transport_ATPase_IB"/>
</dbReference>
<evidence type="ECO:0000256" key="14">
    <source>
        <dbReference type="ARBA" id="ARBA00047308"/>
    </source>
</evidence>
<feature type="domain" description="Band 7" evidence="17">
    <location>
        <begin position="724"/>
        <end position="918"/>
    </location>
</feature>
<comment type="similarity">
    <text evidence="3 15">Belongs to the cation transport ATPase (P-type) (TC 3.A.3) family. Type IB subfamily.</text>
</comment>
<evidence type="ECO:0000313" key="19">
    <source>
        <dbReference type="Proteomes" id="UP000319383"/>
    </source>
</evidence>
<dbReference type="RefSeq" id="WP_145374697.1">
    <property type="nucleotide sequence ID" value="NZ_CP036276.1"/>
</dbReference>
<dbReference type="NCBIfam" id="TIGR01525">
    <property type="entry name" value="ATPase-IB_hvy"/>
    <property type="match status" value="1"/>
</dbReference>
<dbReference type="SUPFAM" id="SSF56784">
    <property type="entry name" value="HAD-like"/>
    <property type="match status" value="1"/>
</dbReference>
<keyword evidence="5 15" id="KW-1003">Cell membrane</keyword>
<dbReference type="InterPro" id="IPR023298">
    <property type="entry name" value="ATPase_P-typ_TM_dom_sf"/>
</dbReference>
<dbReference type="SMART" id="SM00244">
    <property type="entry name" value="PHB"/>
    <property type="match status" value="1"/>
</dbReference>
<dbReference type="SFLD" id="SFLDF00027">
    <property type="entry name" value="p-type_atpase"/>
    <property type="match status" value="1"/>
</dbReference>
<evidence type="ECO:0000256" key="11">
    <source>
        <dbReference type="ARBA" id="ARBA00022989"/>
    </source>
</evidence>
<evidence type="ECO:0000256" key="9">
    <source>
        <dbReference type="ARBA" id="ARBA00022840"/>
    </source>
</evidence>
<comment type="similarity">
    <text evidence="4">Belongs to the band 7/mec-2 family. HflK subfamily.</text>
</comment>
<dbReference type="FunFam" id="2.70.150.10:FF:000020">
    <property type="entry name" value="Copper-exporting P-type ATPase A"/>
    <property type="match status" value="1"/>
</dbReference>
<dbReference type="InterPro" id="IPR044492">
    <property type="entry name" value="P_typ_ATPase_HD_dom"/>
</dbReference>
<keyword evidence="10" id="KW-1278">Translocase</keyword>
<dbReference type="KEGG" id="sdyn:Mal52_11480"/>
<evidence type="ECO:0000256" key="2">
    <source>
        <dbReference type="ARBA" id="ARBA00004651"/>
    </source>
</evidence>
<dbReference type="SUPFAM" id="SSF81653">
    <property type="entry name" value="Calcium ATPase, transduction domain A"/>
    <property type="match status" value="1"/>
</dbReference>
<dbReference type="InterPro" id="IPR010201">
    <property type="entry name" value="HflK"/>
</dbReference>
<dbReference type="Gene3D" id="3.30.479.30">
    <property type="entry name" value="Band 7 domain"/>
    <property type="match status" value="1"/>
</dbReference>
<dbReference type="InterPro" id="IPR023214">
    <property type="entry name" value="HAD_sf"/>
</dbReference>
<dbReference type="NCBIfam" id="TIGR01494">
    <property type="entry name" value="ATPase_P-type"/>
    <property type="match status" value="2"/>
</dbReference>
<dbReference type="GO" id="GO:0005886">
    <property type="term" value="C:plasma membrane"/>
    <property type="evidence" value="ECO:0007669"/>
    <property type="project" value="UniProtKB-SubCell"/>
</dbReference>
<keyword evidence="19" id="KW-1185">Reference proteome</keyword>